<sequence length="44" mass="5132">MNQILNPYQLDFNNTFQLSKFNDLIIDSFISETLHWKPASTGDN</sequence>
<dbReference type="AlphaFoldDB" id="T1JQ39"/>
<dbReference type="EMBL" id="CAEY01000437">
    <property type="status" value="NOT_ANNOTATED_CDS"/>
    <property type="molecule type" value="Genomic_DNA"/>
</dbReference>
<dbReference type="HOGENOM" id="CLU_3225190_0_0_1"/>
<name>T1JQ39_TETUR</name>
<proteinExistence type="predicted"/>
<keyword evidence="2" id="KW-1185">Reference proteome</keyword>
<reference evidence="1" key="2">
    <citation type="submission" date="2015-06" db="UniProtKB">
        <authorList>
            <consortium name="EnsemblMetazoa"/>
        </authorList>
    </citation>
    <scope>IDENTIFICATION</scope>
</reference>
<accession>T1JQ39</accession>
<organism evidence="1 2">
    <name type="scientific">Tetranychus urticae</name>
    <name type="common">Two-spotted spider mite</name>
    <dbReference type="NCBI Taxonomy" id="32264"/>
    <lineage>
        <taxon>Eukaryota</taxon>
        <taxon>Metazoa</taxon>
        <taxon>Ecdysozoa</taxon>
        <taxon>Arthropoda</taxon>
        <taxon>Chelicerata</taxon>
        <taxon>Arachnida</taxon>
        <taxon>Acari</taxon>
        <taxon>Acariformes</taxon>
        <taxon>Trombidiformes</taxon>
        <taxon>Prostigmata</taxon>
        <taxon>Eleutherengona</taxon>
        <taxon>Raphignathae</taxon>
        <taxon>Tetranychoidea</taxon>
        <taxon>Tetranychidae</taxon>
        <taxon>Tetranychus</taxon>
    </lineage>
</organism>
<dbReference type="Proteomes" id="UP000015104">
    <property type="component" value="Unassembled WGS sequence"/>
</dbReference>
<dbReference type="EnsemblMetazoa" id="tetur01g01820.1">
    <property type="protein sequence ID" value="tetur01g01820.1"/>
    <property type="gene ID" value="tetur01g01820"/>
</dbReference>
<evidence type="ECO:0000313" key="2">
    <source>
        <dbReference type="Proteomes" id="UP000015104"/>
    </source>
</evidence>
<evidence type="ECO:0000313" key="1">
    <source>
        <dbReference type="EnsemblMetazoa" id="tetur01g01820.1"/>
    </source>
</evidence>
<protein>
    <submittedName>
        <fullName evidence="1">Uncharacterized protein</fullName>
    </submittedName>
</protein>
<reference evidence="2" key="1">
    <citation type="submission" date="2011-08" db="EMBL/GenBank/DDBJ databases">
        <authorList>
            <person name="Rombauts S."/>
        </authorList>
    </citation>
    <scope>NUCLEOTIDE SEQUENCE</scope>
    <source>
        <strain evidence="2">London</strain>
    </source>
</reference>